<evidence type="ECO:0000313" key="2">
    <source>
        <dbReference type="EMBL" id="GAX22451.1"/>
    </source>
</evidence>
<feature type="domain" description="BTB" evidence="1">
    <location>
        <begin position="11"/>
        <end position="112"/>
    </location>
</feature>
<dbReference type="OrthoDB" id="45549at2759"/>
<organism evidence="2 3">
    <name type="scientific">Fistulifera solaris</name>
    <name type="common">Oleaginous diatom</name>
    <dbReference type="NCBI Taxonomy" id="1519565"/>
    <lineage>
        <taxon>Eukaryota</taxon>
        <taxon>Sar</taxon>
        <taxon>Stramenopiles</taxon>
        <taxon>Ochrophyta</taxon>
        <taxon>Bacillariophyta</taxon>
        <taxon>Bacillariophyceae</taxon>
        <taxon>Bacillariophycidae</taxon>
        <taxon>Naviculales</taxon>
        <taxon>Naviculaceae</taxon>
        <taxon>Fistulifera</taxon>
    </lineage>
</organism>
<dbReference type="PANTHER" id="PTHR14499:SF136">
    <property type="entry name" value="GH08630P"/>
    <property type="match status" value="1"/>
</dbReference>
<accession>A0A1Z5K8J5</accession>
<dbReference type="InterPro" id="IPR000210">
    <property type="entry name" value="BTB/POZ_dom"/>
</dbReference>
<dbReference type="Gene3D" id="3.30.710.10">
    <property type="entry name" value="Potassium Channel Kv1.1, Chain A"/>
    <property type="match status" value="1"/>
</dbReference>
<dbReference type="PANTHER" id="PTHR14499">
    <property type="entry name" value="POTASSIUM CHANNEL TETRAMERIZATION DOMAIN-CONTAINING"/>
    <property type="match status" value="1"/>
</dbReference>
<comment type="caution">
    <text evidence="2">The sequence shown here is derived from an EMBL/GenBank/DDBJ whole genome shotgun (WGS) entry which is preliminary data.</text>
</comment>
<dbReference type="InterPro" id="IPR003131">
    <property type="entry name" value="T1-type_BTB"/>
</dbReference>
<dbReference type="SMART" id="SM00225">
    <property type="entry name" value="BTB"/>
    <property type="match status" value="1"/>
</dbReference>
<evidence type="ECO:0000313" key="3">
    <source>
        <dbReference type="Proteomes" id="UP000198406"/>
    </source>
</evidence>
<dbReference type="CDD" id="cd18316">
    <property type="entry name" value="BTB_POZ_KCTD-like"/>
    <property type="match status" value="1"/>
</dbReference>
<evidence type="ECO:0000259" key="1">
    <source>
        <dbReference type="SMART" id="SM00225"/>
    </source>
</evidence>
<keyword evidence="3" id="KW-1185">Reference proteome</keyword>
<dbReference type="Proteomes" id="UP000198406">
    <property type="component" value="Unassembled WGS sequence"/>
</dbReference>
<dbReference type="SUPFAM" id="SSF54695">
    <property type="entry name" value="POZ domain"/>
    <property type="match status" value="1"/>
</dbReference>
<dbReference type="InterPro" id="IPR011333">
    <property type="entry name" value="SKP1/BTB/POZ_sf"/>
</dbReference>
<sequence>MTTKDTKTNRQKVRFNVGGTHYDVSRDTVERCEGSMRASLISDRWKEGSTKSDDPIFIDRNGLLFQYVLDYLRNDKLLLPSSVSRAAVAQEFEYYGIDADVAKVSEKYGPMYLRELKERICEQKIYLELLENEARAIQASTFVENESFKHQLPVDIRIPTEFVPFDAETLRECSDLKGLIVTLVQSSGSSSSTSVTVKEKSR</sequence>
<dbReference type="GO" id="GO:0051260">
    <property type="term" value="P:protein homooligomerization"/>
    <property type="evidence" value="ECO:0007669"/>
    <property type="project" value="InterPro"/>
</dbReference>
<reference evidence="2 3" key="1">
    <citation type="journal article" date="2015" name="Plant Cell">
        <title>Oil accumulation by the oleaginous diatom Fistulifera solaris as revealed by the genome and transcriptome.</title>
        <authorList>
            <person name="Tanaka T."/>
            <person name="Maeda Y."/>
            <person name="Veluchamy A."/>
            <person name="Tanaka M."/>
            <person name="Abida H."/>
            <person name="Marechal E."/>
            <person name="Bowler C."/>
            <person name="Muto M."/>
            <person name="Sunaga Y."/>
            <person name="Tanaka M."/>
            <person name="Yoshino T."/>
            <person name="Taniguchi T."/>
            <person name="Fukuda Y."/>
            <person name="Nemoto M."/>
            <person name="Matsumoto M."/>
            <person name="Wong P.S."/>
            <person name="Aburatani S."/>
            <person name="Fujibuchi W."/>
        </authorList>
    </citation>
    <scope>NUCLEOTIDE SEQUENCE [LARGE SCALE GENOMIC DNA]</scope>
    <source>
        <strain evidence="2 3">JPCC DA0580</strain>
    </source>
</reference>
<name>A0A1Z5K8J5_FISSO</name>
<protein>
    <recommendedName>
        <fullName evidence="1">BTB domain-containing protein</fullName>
    </recommendedName>
</protein>
<dbReference type="Pfam" id="PF02214">
    <property type="entry name" value="BTB_2"/>
    <property type="match status" value="1"/>
</dbReference>
<proteinExistence type="predicted"/>
<dbReference type="InParanoid" id="A0A1Z5K8J5"/>
<dbReference type="AlphaFoldDB" id="A0A1Z5K8J5"/>
<dbReference type="EMBL" id="BDSP01000184">
    <property type="protein sequence ID" value="GAX22451.1"/>
    <property type="molecule type" value="Genomic_DNA"/>
</dbReference>
<gene>
    <name evidence="2" type="ORF">FisN_14Hu066</name>
</gene>